<keyword evidence="7" id="KW-0862">Zinc</keyword>
<proteinExistence type="predicted"/>
<keyword evidence="5" id="KW-0479">Metal-binding</keyword>
<gene>
    <name evidence="12" type="ORF">BJ085DRAFT_31682</name>
</gene>
<dbReference type="GO" id="GO:0046872">
    <property type="term" value="F:metal ion binding"/>
    <property type="evidence" value="ECO:0007669"/>
    <property type="project" value="UniProtKB-KW"/>
</dbReference>
<comment type="subcellular location">
    <subcellularLocation>
        <location evidence="2">Chromosome</location>
        <location evidence="2">Centromere</location>
    </subcellularLocation>
    <subcellularLocation>
        <location evidence="1">Nucleus</location>
    </subcellularLocation>
</comment>
<dbReference type="GO" id="GO:0000785">
    <property type="term" value="C:chromatin"/>
    <property type="evidence" value="ECO:0007669"/>
    <property type="project" value="TreeGrafter"/>
</dbReference>
<evidence type="ECO:0000313" key="12">
    <source>
        <dbReference type="EMBL" id="RKP37204.1"/>
    </source>
</evidence>
<dbReference type="GO" id="GO:0005634">
    <property type="term" value="C:nucleus"/>
    <property type="evidence" value="ECO:0007669"/>
    <property type="project" value="UniProtKB-SubCell"/>
</dbReference>
<evidence type="ECO:0000256" key="5">
    <source>
        <dbReference type="ARBA" id="ARBA00022723"/>
    </source>
</evidence>
<name>A0A4P9ZUG7_9FUNG</name>
<dbReference type="PROSITE" id="PS51793">
    <property type="entry name" value="MIS18"/>
    <property type="match status" value="1"/>
</dbReference>
<accession>A0A4P9ZUG7</accession>
<keyword evidence="8" id="KW-0539">Nucleus</keyword>
<dbReference type="GO" id="GO:0051301">
    <property type="term" value="P:cell division"/>
    <property type="evidence" value="ECO:0007669"/>
    <property type="project" value="UniProtKB-KW"/>
</dbReference>
<dbReference type="Pfam" id="PF03226">
    <property type="entry name" value="Yippee-Mis18"/>
    <property type="match status" value="1"/>
</dbReference>
<feature type="domain" description="Mis18" evidence="11">
    <location>
        <begin position="56"/>
        <end position="156"/>
    </location>
</feature>
<keyword evidence="13" id="KW-1185">Reference proteome</keyword>
<organism evidence="12 13">
    <name type="scientific">Dimargaris cristalligena</name>
    <dbReference type="NCBI Taxonomy" id="215637"/>
    <lineage>
        <taxon>Eukaryota</taxon>
        <taxon>Fungi</taxon>
        <taxon>Fungi incertae sedis</taxon>
        <taxon>Zoopagomycota</taxon>
        <taxon>Kickxellomycotina</taxon>
        <taxon>Dimargaritomycetes</taxon>
        <taxon>Dimargaritales</taxon>
        <taxon>Dimargaritaceae</taxon>
        <taxon>Dimargaris</taxon>
    </lineage>
</organism>
<evidence type="ECO:0000256" key="1">
    <source>
        <dbReference type="ARBA" id="ARBA00004123"/>
    </source>
</evidence>
<evidence type="ECO:0000256" key="3">
    <source>
        <dbReference type="ARBA" id="ARBA00022454"/>
    </source>
</evidence>
<dbReference type="Proteomes" id="UP000268162">
    <property type="component" value="Unassembled WGS sequence"/>
</dbReference>
<protein>
    <recommendedName>
        <fullName evidence="11">Mis18 domain-containing protein</fullName>
    </recommendedName>
</protein>
<dbReference type="GO" id="GO:0000775">
    <property type="term" value="C:chromosome, centromeric region"/>
    <property type="evidence" value="ECO:0007669"/>
    <property type="project" value="UniProtKB-SubCell"/>
</dbReference>
<keyword evidence="3" id="KW-0158">Chromosome</keyword>
<dbReference type="EMBL" id="ML002527">
    <property type="protein sequence ID" value="RKP37204.1"/>
    <property type="molecule type" value="Genomic_DNA"/>
</dbReference>
<evidence type="ECO:0000256" key="8">
    <source>
        <dbReference type="ARBA" id="ARBA00023242"/>
    </source>
</evidence>
<sequence>MSGPPICESTKPILSSIDLHLCFSQPGTFHRLPYPLSRLAMVPRFTLPGTDLPTGQAVYFCKHCRTILADSTTWTALVPELDSIVFKTQAGTLDHATALRISRPNEPGVPGSYHQLACRRCRRVVGRRYIVTTPQWSEMLQDQFALERDHILAYHLVSGPATATATATSTTTTAEDPAFQELAEDMTRVKRLICVLNERLMQVETLLQANGDYS</sequence>
<keyword evidence="6" id="KW-0498">Mitosis</keyword>
<dbReference type="InterPro" id="IPR004910">
    <property type="entry name" value="Yippee/Mis18/Cereblon"/>
</dbReference>
<keyword evidence="4" id="KW-0132">Cell division</keyword>
<keyword evidence="9" id="KW-0131">Cell cycle</keyword>
<evidence type="ECO:0000256" key="6">
    <source>
        <dbReference type="ARBA" id="ARBA00022776"/>
    </source>
</evidence>
<evidence type="ECO:0000256" key="9">
    <source>
        <dbReference type="ARBA" id="ARBA00023306"/>
    </source>
</evidence>
<keyword evidence="10" id="KW-0137">Centromere</keyword>
<dbReference type="AlphaFoldDB" id="A0A4P9ZUG7"/>
<dbReference type="GO" id="GO:0034080">
    <property type="term" value="P:CENP-A containing chromatin assembly"/>
    <property type="evidence" value="ECO:0007669"/>
    <property type="project" value="TreeGrafter"/>
</dbReference>
<evidence type="ECO:0000256" key="10">
    <source>
        <dbReference type="ARBA" id="ARBA00023328"/>
    </source>
</evidence>
<evidence type="ECO:0000256" key="7">
    <source>
        <dbReference type="ARBA" id="ARBA00022833"/>
    </source>
</evidence>
<evidence type="ECO:0000256" key="4">
    <source>
        <dbReference type="ARBA" id="ARBA00022618"/>
    </source>
</evidence>
<dbReference type="InterPro" id="IPR034752">
    <property type="entry name" value="Mis18"/>
</dbReference>
<dbReference type="GO" id="GO:0007059">
    <property type="term" value="P:chromosome segregation"/>
    <property type="evidence" value="ECO:0007669"/>
    <property type="project" value="TreeGrafter"/>
</dbReference>
<dbReference type="STRING" id="215637.A0A4P9ZUG7"/>
<dbReference type="PANTHER" id="PTHR16431">
    <property type="entry name" value="NEUROGENIC PROTEIN MASTERMIND"/>
    <property type="match status" value="1"/>
</dbReference>
<dbReference type="PANTHER" id="PTHR16431:SF1">
    <property type="entry name" value="NEUROGENIC PROTEIN MASTERMIND"/>
    <property type="match status" value="1"/>
</dbReference>
<reference evidence="13" key="1">
    <citation type="journal article" date="2018" name="Nat. Microbiol.">
        <title>Leveraging single-cell genomics to expand the fungal tree of life.</title>
        <authorList>
            <person name="Ahrendt S.R."/>
            <person name="Quandt C.A."/>
            <person name="Ciobanu D."/>
            <person name="Clum A."/>
            <person name="Salamov A."/>
            <person name="Andreopoulos B."/>
            <person name="Cheng J.F."/>
            <person name="Woyke T."/>
            <person name="Pelin A."/>
            <person name="Henrissat B."/>
            <person name="Reynolds N.K."/>
            <person name="Benny G.L."/>
            <person name="Smith M.E."/>
            <person name="James T.Y."/>
            <person name="Grigoriev I.V."/>
        </authorList>
    </citation>
    <scope>NUCLEOTIDE SEQUENCE [LARGE SCALE GENOMIC DNA]</scope>
    <source>
        <strain evidence="13">RSA 468</strain>
    </source>
</reference>
<evidence type="ECO:0000313" key="13">
    <source>
        <dbReference type="Proteomes" id="UP000268162"/>
    </source>
</evidence>
<evidence type="ECO:0000256" key="2">
    <source>
        <dbReference type="ARBA" id="ARBA00004584"/>
    </source>
</evidence>
<evidence type="ECO:0000259" key="11">
    <source>
        <dbReference type="PROSITE" id="PS51793"/>
    </source>
</evidence>